<dbReference type="GO" id="GO:0000987">
    <property type="term" value="F:cis-regulatory region sequence-specific DNA binding"/>
    <property type="evidence" value="ECO:0007669"/>
    <property type="project" value="UniProtKB-ARBA"/>
</dbReference>
<dbReference type="InterPro" id="IPR001789">
    <property type="entry name" value="Sig_transdc_resp-reg_receiver"/>
</dbReference>
<comment type="function">
    <text evidence="9">May play the central regulatory role in sporulation. It may be an element of the effector pathway responsible for the activation of sporulation genes in response to nutritional stress. Spo0A may act in concert with spo0H (a sigma factor) to control the expression of some genes that are critical to the sporulation process.</text>
</comment>
<dbReference type="SUPFAM" id="SSF52172">
    <property type="entry name" value="CheY-like"/>
    <property type="match status" value="1"/>
</dbReference>
<dbReference type="PANTHER" id="PTHR48111">
    <property type="entry name" value="REGULATOR OF RPOS"/>
    <property type="match status" value="1"/>
</dbReference>
<dbReference type="Pfam" id="PF00486">
    <property type="entry name" value="Trans_reg_C"/>
    <property type="match status" value="1"/>
</dbReference>
<dbReference type="InterPro" id="IPR011006">
    <property type="entry name" value="CheY-like_superfamily"/>
</dbReference>
<evidence type="ECO:0000256" key="7">
    <source>
        <dbReference type="ARBA" id="ARBA00023125"/>
    </source>
</evidence>
<dbReference type="SMART" id="SM00862">
    <property type="entry name" value="Trans_reg_C"/>
    <property type="match status" value="1"/>
</dbReference>
<dbReference type="CDD" id="cd17620">
    <property type="entry name" value="REC_OmpR_KdpE-like"/>
    <property type="match status" value="1"/>
</dbReference>
<evidence type="ECO:0000313" key="14">
    <source>
        <dbReference type="EMBL" id="MBC8541256.1"/>
    </source>
</evidence>
<evidence type="ECO:0000256" key="10">
    <source>
        <dbReference type="PROSITE-ProRule" id="PRU00169"/>
    </source>
</evidence>
<feature type="DNA-binding region" description="OmpR/PhoB-type" evidence="11">
    <location>
        <begin position="133"/>
        <end position="232"/>
    </location>
</feature>
<comment type="caution">
    <text evidence="14">The sequence shown here is derived from an EMBL/GenBank/DDBJ whole genome shotgun (WGS) entry which is preliminary data.</text>
</comment>
<dbReference type="InterPro" id="IPR001867">
    <property type="entry name" value="OmpR/PhoB-type_DNA-bd"/>
</dbReference>
<proteinExistence type="predicted"/>
<keyword evidence="3" id="KW-0963">Cytoplasm</keyword>
<dbReference type="Gene3D" id="1.10.10.10">
    <property type="entry name" value="Winged helix-like DNA-binding domain superfamily/Winged helix DNA-binding domain"/>
    <property type="match status" value="1"/>
</dbReference>
<gene>
    <name evidence="14" type="ORF">H8698_09745</name>
</gene>
<evidence type="ECO:0000256" key="4">
    <source>
        <dbReference type="ARBA" id="ARBA00022553"/>
    </source>
</evidence>
<dbReference type="EMBL" id="JACRSU010000003">
    <property type="protein sequence ID" value="MBC8541256.1"/>
    <property type="molecule type" value="Genomic_DNA"/>
</dbReference>
<feature type="domain" description="Response regulatory" evidence="12">
    <location>
        <begin position="6"/>
        <end position="119"/>
    </location>
</feature>
<feature type="modified residue" description="4-aspartylphosphate" evidence="10">
    <location>
        <position position="55"/>
    </location>
</feature>
<dbReference type="GO" id="GO:0042802">
    <property type="term" value="F:identical protein binding"/>
    <property type="evidence" value="ECO:0007669"/>
    <property type="project" value="UniProtKB-ARBA"/>
</dbReference>
<dbReference type="GO" id="GO:0045893">
    <property type="term" value="P:positive regulation of DNA-templated transcription"/>
    <property type="evidence" value="ECO:0007669"/>
    <property type="project" value="UniProtKB-ARBA"/>
</dbReference>
<evidence type="ECO:0000313" key="15">
    <source>
        <dbReference type="Proteomes" id="UP000611762"/>
    </source>
</evidence>
<name>A0A926DNS9_9FIRM</name>
<evidence type="ECO:0000256" key="11">
    <source>
        <dbReference type="PROSITE-ProRule" id="PRU01091"/>
    </source>
</evidence>
<evidence type="ECO:0000256" key="2">
    <source>
        <dbReference type="ARBA" id="ARBA00018672"/>
    </source>
</evidence>
<dbReference type="InterPro" id="IPR036388">
    <property type="entry name" value="WH-like_DNA-bd_sf"/>
</dbReference>
<evidence type="ECO:0000256" key="8">
    <source>
        <dbReference type="ARBA" id="ARBA00023163"/>
    </source>
</evidence>
<organism evidence="14 15">
    <name type="scientific">Congzhengia minquanensis</name>
    <dbReference type="NCBI Taxonomy" id="2763657"/>
    <lineage>
        <taxon>Bacteria</taxon>
        <taxon>Bacillati</taxon>
        <taxon>Bacillota</taxon>
        <taxon>Clostridia</taxon>
        <taxon>Eubacteriales</taxon>
        <taxon>Oscillospiraceae</taxon>
        <taxon>Congzhengia</taxon>
    </lineage>
</organism>
<keyword evidence="4 10" id="KW-0597">Phosphoprotein</keyword>
<evidence type="ECO:0000256" key="5">
    <source>
        <dbReference type="ARBA" id="ARBA00023012"/>
    </source>
</evidence>
<dbReference type="Gene3D" id="3.40.50.2300">
    <property type="match status" value="1"/>
</dbReference>
<comment type="subcellular location">
    <subcellularLocation>
        <location evidence="1">Cytoplasm</location>
    </subcellularLocation>
</comment>
<keyword evidence="8" id="KW-0804">Transcription</keyword>
<evidence type="ECO:0000256" key="9">
    <source>
        <dbReference type="ARBA" id="ARBA00024867"/>
    </source>
</evidence>
<evidence type="ECO:0000259" key="13">
    <source>
        <dbReference type="PROSITE" id="PS51755"/>
    </source>
</evidence>
<keyword evidence="7 11" id="KW-0238">DNA-binding</keyword>
<dbReference type="SMART" id="SM00448">
    <property type="entry name" value="REC"/>
    <property type="match status" value="1"/>
</dbReference>
<evidence type="ECO:0000256" key="6">
    <source>
        <dbReference type="ARBA" id="ARBA00023015"/>
    </source>
</evidence>
<dbReference type="Pfam" id="PF00072">
    <property type="entry name" value="Response_reg"/>
    <property type="match status" value="1"/>
</dbReference>
<dbReference type="PROSITE" id="PS51755">
    <property type="entry name" value="OMPR_PHOB"/>
    <property type="match status" value="1"/>
</dbReference>
<sequence>MSRKKTIMVVEDENNICKFINALLKTNDYTVVTAPDGNTALTMIPSYVPDVILLDLGLPDIDGLDIIKDIRKWSNIPIIVVSAREHENDKIAALDAGADDYITKPFSGGELLARIRTSLRHKRMNLDEGLEKIKTYQSKDLKVDFEKYMVTVREEAVHLTNIEFKIIELLSKYSGKVLTYDYILKEIWGPYASEDNKTLRVNMANLRRKLEKNPAEPEYLFTEPGVGYRMAESE</sequence>
<dbReference type="GO" id="GO:0005829">
    <property type="term" value="C:cytosol"/>
    <property type="evidence" value="ECO:0007669"/>
    <property type="project" value="TreeGrafter"/>
</dbReference>
<reference evidence="14" key="1">
    <citation type="submission" date="2020-08" db="EMBL/GenBank/DDBJ databases">
        <title>Genome public.</title>
        <authorList>
            <person name="Liu C."/>
            <person name="Sun Q."/>
        </authorList>
    </citation>
    <scope>NUCLEOTIDE SEQUENCE</scope>
    <source>
        <strain evidence="14">H8</strain>
    </source>
</reference>
<dbReference type="Gene3D" id="6.10.250.690">
    <property type="match status" value="1"/>
</dbReference>
<dbReference type="FunFam" id="3.40.50.2300:FF:000021">
    <property type="entry name" value="Two-component system response regulator KdpE"/>
    <property type="match status" value="1"/>
</dbReference>
<feature type="domain" description="OmpR/PhoB-type" evidence="13">
    <location>
        <begin position="133"/>
        <end position="232"/>
    </location>
</feature>
<dbReference type="AlphaFoldDB" id="A0A926DNS9"/>
<accession>A0A926DNS9</accession>
<dbReference type="GO" id="GO:0000156">
    <property type="term" value="F:phosphorelay response regulator activity"/>
    <property type="evidence" value="ECO:0007669"/>
    <property type="project" value="TreeGrafter"/>
</dbReference>
<dbReference type="GO" id="GO:0032993">
    <property type="term" value="C:protein-DNA complex"/>
    <property type="evidence" value="ECO:0007669"/>
    <property type="project" value="TreeGrafter"/>
</dbReference>
<dbReference type="RefSeq" id="WP_249313283.1">
    <property type="nucleotide sequence ID" value="NZ_JACRSU010000003.1"/>
</dbReference>
<keyword evidence="5" id="KW-0902">Two-component regulatory system</keyword>
<dbReference type="PANTHER" id="PTHR48111:SF50">
    <property type="entry name" value="KDP OPERON TRANSCRIPTIONAL REGULATORY PROTEIN KDPE"/>
    <property type="match status" value="1"/>
</dbReference>
<keyword evidence="15" id="KW-1185">Reference proteome</keyword>
<protein>
    <recommendedName>
        <fullName evidence="2">Stage 0 sporulation protein A homolog</fullName>
    </recommendedName>
</protein>
<dbReference type="PROSITE" id="PS50110">
    <property type="entry name" value="RESPONSE_REGULATORY"/>
    <property type="match status" value="1"/>
</dbReference>
<evidence type="ECO:0000256" key="1">
    <source>
        <dbReference type="ARBA" id="ARBA00004496"/>
    </source>
</evidence>
<dbReference type="CDD" id="cd00383">
    <property type="entry name" value="trans_reg_C"/>
    <property type="match status" value="1"/>
</dbReference>
<keyword evidence="6" id="KW-0805">Transcription regulation</keyword>
<dbReference type="InterPro" id="IPR039420">
    <property type="entry name" value="WalR-like"/>
</dbReference>
<evidence type="ECO:0000259" key="12">
    <source>
        <dbReference type="PROSITE" id="PS50110"/>
    </source>
</evidence>
<dbReference type="Proteomes" id="UP000611762">
    <property type="component" value="Unassembled WGS sequence"/>
</dbReference>
<evidence type="ECO:0000256" key="3">
    <source>
        <dbReference type="ARBA" id="ARBA00022490"/>
    </source>
</evidence>